<feature type="transmembrane region" description="Helical" evidence="1">
    <location>
        <begin position="319"/>
        <end position="340"/>
    </location>
</feature>
<proteinExistence type="predicted"/>
<feature type="transmembrane region" description="Helical" evidence="1">
    <location>
        <begin position="449"/>
        <end position="467"/>
    </location>
</feature>
<sequence>MSRDFASPESFAYSLRIGVTGHRNLSDAAGVAEAVERLQERIENTLRPQTRTPLNRVVISPLAKGADRIVAETVLKRERSSLEVLSPFTLAEYRRDFEEPDDREEFEILLDRADVVRCVTTDSPPQDASDDEQSDWRNRGYLQVGRAVVDACEMLIVVWDGKEARGTGGTADIVGYALRQRRTVIWVNANTPSSEPQLILRWQPGEEPETDALPSTAKQLSLGYHQLDAYNRDASVGRDVLSSATISEQEALRARASDAGLPADSIRHVIDVLVPHFVRADRLAVHYRNNYVRAMTGLFLLSALAVSVVVGQVLFFPELLWIILLEILAMGTAVGLWMWCRRGAWHEKWIHDRYLAERLRMAMFSLLLDQADAALTSAASQALSFYSGPRHWLLSTVRSVVEAARSVPHKAAGFEATRRFVVEAWLDDQRRYHVRNADRTHKAARRGHRVGTVLFLVTLVMAVLHFLGVGHGEHDHAASGVSRLDAWITFFAIVLPTWGAAIHAITTQLELERIAARSERMAMLLSLVVERAREAESLDALREVVAEGQRVMGTENHEWWILLSFRQPVLPT</sequence>
<feature type="transmembrane region" description="Helical" evidence="1">
    <location>
        <begin position="291"/>
        <end position="313"/>
    </location>
</feature>
<gene>
    <name evidence="2" type="ORF">Mal4_39700</name>
</gene>
<keyword evidence="1" id="KW-0472">Membrane</keyword>
<dbReference type="EMBL" id="CP036275">
    <property type="protein sequence ID" value="QDU39624.1"/>
    <property type="molecule type" value="Genomic_DNA"/>
</dbReference>
<protein>
    <recommendedName>
        <fullName evidence="4">SMODS and SLOG-associating 2TM effector domain-containing protein</fullName>
    </recommendedName>
</protein>
<dbReference type="SUPFAM" id="SSF102405">
    <property type="entry name" value="MCP/YpsA-like"/>
    <property type="match status" value="1"/>
</dbReference>
<evidence type="ECO:0000256" key="1">
    <source>
        <dbReference type="SAM" id="Phobius"/>
    </source>
</evidence>
<dbReference type="AlphaFoldDB" id="A0A517ZAV8"/>
<evidence type="ECO:0000313" key="2">
    <source>
        <dbReference type="EMBL" id="QDU39624.1"/>
    </source>
</evidence>
<dbReference type="Gene3D" id="3.40.50.450">
    <property type="match status" value="1"/>
</dbReference>
<organism evidence="2 3">
    <name type="scientific">Maioricimonas rarisocia</name>
    <dbReference type="NCBI Taxonomy" id="2528026"/>
    <lineage>
        <taxon>Bacteria</taxon>
        <taxon>Pseudomonadati</taxon>
        <taxon>Planctomycetota</taxon>
        <taxon>Planctomycetia</taxon>
        <taxon>Planctomycetales</taxon>
        <taxon>Planctomycetaceae</taxon>
        <taxon>Maioricimonas</taxon>
    </lineage>
</organism>
<evidence type="ECO:0008006" key="4">
    <source>
        <dbReference type="Google" id="ProtNLM"/>
    </source>
</evidence>
<keyword evidence="3" id="KW-1185">Reference proteome</keyword>
<accession>A0A517ZAV8</accession>
<keyword evidence="1" id="KW-1133">Transmembrane helix</keyword>
<evidence type="ECO:0000313" key="3">
    <source>
        <dbReference type="Proteomes" id="UP000320496"/>
    </source>
</evidence>
<dbReference type="KEGG" id="mri:Mal4_39700"/>
<name>A0A517ZAV8_9PLAN</name>
<dbReference type="Proteomes" id="UP000320496">
    <property type="component" value="Chromosome"/>
</dbReference>
<dbReference type="RefSeq" id="WP_145370790.1">
    <property type="nucleotide sequence ID" value="NZ_CP036275.1"/>
</dbReference>
<feature type="transmembrane region" description="Helical" evidence="1">
    <location>
        <begin position="487"/>
        <end position="511"/>
    </location>
</feature>
<keyword evidence="1" id="KW-0812">Transmembrane</keyword>
<dbReference type="OrthoDB" id="215101at2"/>
<reference evidence="2 3" key="1">
    <citation type="submission" date="2019-02" db="EMBL/GenBank/DDBJ databases">
        <title>Deep-cultivation of Planctomycetes and their phenomic and genomic characterization uncovers novel biology.</title>
        <authorList>
            <person name="Wiegand S."/>
            <person name="Jogler M."/>
            <person name="Boedeker C."/>
            <person name="Pinto D."/>
            <person name="Vollmers J."/>
            <person name="Rivas-Marin E."/>
            <person name="Kohn T."/>
            <person name="Peeters S.H."/>
            <person name="Heuer A."/>
            <person name="Rast P."/>
            <person name="Oberbeckmann S."/>
            <person name="Bunk B."/>
            <person name="Jeske O."/>
            <person name="Meyerdierks A."/>
            <person name="Storesund J.E."/>
            <person name="Kallscheuer N."/>
            <person name="Luecker S."/>
            <person name="Lage O.M."/>
            <person name="Pohl T."/>
            <person name="Merkel B.J."/>
            <person name="Hornburger P."/>
            <person name="Mueller R.-W."/>
            <person name="Bruemmer F."/>
            <person name="Labrenz M."/>
            <person name="Spormann A.M."/>
            <person name="Op den Camp H."/>
            <person name="Overmann J."/>
            <person name="Amann R."/>
            <person name="Jetten M.S.M."/>
            <person name="Mascher T."/>
            <person name="Medema M.H."/>
            <person name="Devos D.P."/>
            <person name="Kaster A.-K."/>
            <person name="Ovreas L."/>
            <person name="Rohde M."/>
            <person name="Galperin M.Y."/>
            <person name="Jogler C."/>
        </authorList>
    </citation>
    <scope>NUCLEOTIDE SEQUENCE [LARGE SCALE GENOMIC DNA]</scope>
    <source>
        <strain evidence="2 3">Mal4</strain>
    </source>
</reference>